<comment type="caution">
    <text evidence="18">The sequence shown here is derived from an EMBL/GenBank/DDBJ whole genome shotgun (WGS) entry which is preliminary data.</text>
</comment>
<feature type="transmembrane region" description="Helical" evidence="17">
    <location>
        <begin position="70"/>
        <end position="88"/>
    </location>
</feature>
<evidence type="ECO:0000256" key="17">
    <source>
        <dbReference type="SAM" id="Phobius"/>
    </source>
</evidence>
<evidence type="ECO:0000256" key="1">
    <source>
        <dbReference type="ARBA" id="ARBA00000287"/>
    </source>
</evidence>
<dbReference type="GO" id="GO:0003882">
    <property type="term" value="F:CDP-diacylglycerol-serine O-phosphatidyltransferase activity"/>
    <property type="evidence" value="ECO:0007669"/>
    <property type="project" value="UniProtKB-EC"/>
</dbReference>
<evidence type="ECO:0000256" key="12">
    <source>
        <dbReference type="ARBA" id="ARBA00023136"/>
    </source>
</evidence>
<dbReference type="EC" id="2.7.8.8" evidence="5"/>
<feature type="transmembrane region" description="Helical" evidence="17">
    <location>
        <begin position="12"/>
        <end position="32"/>
    </location>
</feature>
<dbReference type="GO" id="GO:0012505">
    <property type="term" value="C:endomembrane system"/>
    <property type="evidence" value="ECO:0007669"/>
    <property type="project" value="UniProtKB-SubCell"/>
</dbReference>
<evidence type="ECO:0000256" key="9">
    <source>
        <dbReference type="ARBA" id="ARBA00022692"/>
    </source>
</evidence>
<dbReference type="InterPro" id="IPR000462">
    <property type="entry name" value="CDP-OH_P_trans"/>
</dbReference>
<evidence type="ECO:0000256" key="15">
    <source>
        <dbReference type="ARBA" id="ARBA00032361"/>
    </source>
</evidence>
<keyword evidence="9 17" id="KW-0812">Transmembrane</keyword>
<dbReference type="Pfam" id="PF01066">
    <property type="entry name" value="CDP-OH_P_transf"/>
    <property type="match status" value="1"/>
</dbReference>
<feature type="transmembrane region" description="Helical" evidence="17">
    <location>
        <begin position="212"/>
        <end position="231"/>
    </location>
</feature>
<keyword evidence="14" id="KW-1208">Phospholipid metabolism</keyword>
<evidence type="ECO:0000256" key="13">
    <source>
        <dbReference type="ARBA" id="ARBA00023209"/>
    </source>
</evidence>
<feature type="transmembrane region" description="Helical" evidence="17">
    <location>
        <begin position="38"/>
        <end position="58"/>
    </location>
</feature>
<dbReference type="GO" id="GO:0016020">
    <property type="term" value="C:membrane"/>
    <property type="evidence" value="ECO:0007669"/>
    <property type="project" value="UniProtKB-SubCell"/>
</dbReference>
<keyword evidence="8 16" id="KW-0808">Transferase</keyword>
<sequence>MGENILRLIKPADLITLVNALLGFASLIMAVQGRITDALVLVLIAVIADGADGAFARYSGSGVLGANLDSLADVISFGVAPAVLAFIFLGSLGFLAWIFAGFFLVCGILRLARFNVAGKKDGFEGIPITAGGFIVALFLLWLNSWMSMAPGTVEAYVPYLEYMFILLLTLLSLLMVSTIGYPKLKNPFYLAPVLILLVVDIVFFYLDYTGIVIIASLLLLVLMFIYILSPVTRRFYDRDKRAGQSGV</sequence>
<dbReference type="OrthoDB" id="221913at2157"/>
<name>A0A062VDS2_9EURY</name>
<evidence type="ECO:0000256" key="4">
    <source>
        <dbReference type="ARBA" id="ARBA00010441"/>
    </source>
</evidence>
<feature type="transmembrane region" description="Helical" evidence="17">
    <location>
        <begin position="162"/>
        <end position="181"/>
    </location>
</feature>
<feature type="transmembrane region" description="Helical" evidence="17">
    <location>
        <begin position="124"/>
        <end position="142"/>
    </location>
</feature>
<dbReference type="EMBL" id="JMIY01000001">
    <property type="protein sequence ID" value="KCZ73360.1"/>
    <property type="molecule type" value="Genomic_DNA"/>
</dbReference>
<comment type="similarity">
    <text evidence="4 16">Belongs to the CDP-alcohol phosphatidyltransferase class-I family.</text>
</comment>
<evidence type="ECO:0000313" key="19">
    <source>
        <dbReference type="Proteomes" id="UP000027153"/>
    </source>
</evidence>
<keyword evidence="13" id="KW-0594">Phospholipid biosynthesis</keyword>
<dbReference type="InterPro" id="IPR043130">
    <property type="entry name" value="CDP-OH_PTrfase_TM_dom"/>
</dbReference>
<evidence type="ECO:0000256" key="14">
    <source>
        <dbReference type="ARBA" id="ARBA00023264"/>
    </source>
</evidence>
<evidence type="ECO:0000256" key="10">
    <source>
        <dbReference type="ARBA" id="ARBA00022989"/>
    </source>
</evidence>
<reference evidence="18 19" key="1">
    <citation type="journal article" date="2013" name="Nature">
        <title>Anaerobic oxidation of methane coupled to nitrate reduction in a novel archaeal lineage.</title>
        <authorList>
            <person name="Haroon M.F."/>
            <person name="Hu S."/>
            <person name="Shi Y."/>
            <person name="Imelfort M."/>
            <person name="Keller J."/>
            <person name="Hugenholtz P."/>
            <person name="Yuan Z."/>
            <person name="Tyson G.W."/>
        </authorList>
    </citation>
    <scope>NUCLEOTIDE SEQUENCE [LARGE SCALE GENOMIC DNA]</scope>
    <source>
        <strain evidence="18 19">ANME-2d</strain>
    </source>
</reference>
<dbReference type="GO" id="GO:0008654">
    <property type="term" value="P:phospholipid biosynthetic process"/>
    <property type="evidence" value="ECO:0007669"/>
    <property type="project" value="UniProtKB-KW"/>
</dbReference>
<keyword evidence="11" id="KW-0443">Lipid metabolism</keyword>
<dbReference type="PROSITE" id="PS00379">
    <property type="entry name" value="CDP_ALCOHOL_P_TRANSF"/>
    <property type="match status" value="1"/>
</dbReference>
<feature type="transmembrane region" description="Helical" evidence="17">
    <location>
        <begin position="188"/>
        <end position="206"/>
    </location>
</feature>
<accession>A0A062VDS2</accession>
<organism evidence="18 19">
    <name type="scientific">Candidatus Methanoperedens nitratireducens</name>
    <dbReference type="NCBI Taxonomy" id="1392998"/>
    <lineage>
        <taxon>Archaea</taxon>
        <taxon>Methanobacteriati</taxon>
        <taxon>Methanobacteriota</taxon>
        <taxon>Stenosarchaea group</taxon>
        <taxon>Methanomicrobia</taxon>
        <taxon>Methanosarcinales</taxon>
        <taxon>ANME-2 cluster</taxon>
        <taxon>Candidatus Methanoperedentaceae</taxon>
        <taxon>Candidatus Methanoperedens</taxon>
    </lineage>
</organism>
<dbReference type="PATRIC" id="fig|1392998.3.peg.788"/>
<evidence type="ECO:0000256" key="3">
    <source>
        <dbReference type="ARBA" id="ARBA00004308"/>
    </source>
</evidence>
<comment type="subcellular location">
    <subcellularLocation>
        <location evidence="3">Endomembrane system</location>
    </subcellularLocation>
    <subcellularLocation>
        <location evidence="2">Membrane</location>
        <topology evidence="2">Multi-pass membrane protein</topology>
    </subcellularLocation>
</comment>
<evidence type="ECO:0000313" key="18">
    <source>
        <dbReference type="EMBL" id="KCZ73360.1"/>
    </source>
</evidence>
<evidence type="ECO:0000256" key="16">
    <source>
        <dbReference type="RuleBase" id="RU003750"/>
    </source>
</evidence>
<evidence type="ECO:0000256" key="5">
    <source>
        <dbReference type="ARBA" id="ARBA00013174"/>
    </source>
</evidence>
<evidence type="ECO:0000256" key="11">
    <source>
        <dbReference type="ARBA" id="ARBA00023098"/>
    </source>
</evidence>
<keyword evidence="10 17" id="KW-1133">Transmembrane helix</keyword>
<protein>
    <recommendedName>
        <fullName evidence="6">CDP-diacylglycerol--serine O-phosphatidyltransferase</fullName>
        <ecNumber evidence="5">2.7.8.8</ecNumber>
    </recommendedName>
    <alternativeName>
        <fullName evidence="15">Phosphatidylserine synthase</fullName>
    </alternativeName>
</protein>
<comment type="catalytic activity">
    <reaction evidence="1">
        <text>a CDP-1,2-diacyl-sn-glycerol + L-serine = a 1,2-diacyl-sn-glycero-3-phospho-L-serine + CMP + H(+)</text>
        <dbReference type="Rhea" id="RHEA:16913"/>
        <dbReference type="ChEBI" id="CHEBI:15378"/>
        <dbReference type="ChEBI" id="CHEBI:33384"/>
        <dbReference type="ChEBI" id="CHEBI:57262"/>
        <dbReference type="ChEBI" id="CHEBI:58332"/>
        <dbReference type="ChEBI" id="CHEBI:60377"/>
        <dbReference type="EC" id="2.7.8.8"/>
    </reaction>
</comment>
<gene>
    <name evidence="18" type="ORF">ANME2D_00426</name>
</gene>
<evidence type="ECO:0000256" key="8">
    <source>
        <dbReference type="ARBA" id="ARBA00022679"/>
    </source>
</evidence>
<evidence type="ECO:0000256" key="7">
    <source>
        <dbReference type="ARBA" id="ARBA00022516"/>
    </source>
</evidence>
<dbReference type="Proteomes" id="UP000027153">
    <property type="component" value="Unassembled WGS sequence"/>
</dbReference>
<proteinExistence type="inferred from homology"/>
<keyword evidence="12 17" id="KW-0472">Membrane</keyword>
<evidence type="ECO:0000256" key="6">
    <source>
        <dbReference type="ARBA" id="ARBA00017171"/>
    </source>
</evidence>
<keyword evidence="7" id="KW-0444">Lipid biosynthesis</keyword>
<dbReference type="AlphaFoldDB" id="A0A062VDS2"/>
<evidence type="ECO:0000256" key="2">
    <source>
        <dbReference type="ARBA" id="ARBA00004141"/>
    </source>
</evidence>
<dbReference type="InterPro" id="IPR048254">
    <property type="entry name" value="CDP_ALCOHOL_P_TRANSF_CS"/>
</dbReference>
<dbReference type="RefSeq" id="WP_048088723.1">
    <property type="nucleotide sequence ID" value="NZ_JMIY01000001.1"/>
</dbReference>
<keyword evidence="19" id="KW-1185">Reference proteome</keyword>
<dbReference type="Gene3D" id="1.20.120.1760">
    <property type="match status" value="1"/>
</dbReference>
<dbReference type="NCBIfam" id="TIGR00473">
    <property type="entry name" value="pssA"/>
    <property type="match status" value="1"/>
</dbReference>
<dbReference type="InterPro" id="IPR004533">
    <property type="entry name" value="CDP-diaglyc--ser_O-PTrfase"/>
</dbReference>